<reference evidence="7 8" key="1">
    <citation type="submission" date="2016-11" db="EMBL/GenBank/DDBJ databases">
        <title>Comparative genomics of Acidibacillus ferroxidans species.</title>
        <authorList>
            <person name="Oliveira G."/>
            <person name="Nunes G."/>
            <person name="Oliveira R."/>
            <person name="Araujo F."/>
            <person name="Salim A."/>
            <person name="Scholte L."/>
            <person name="Morais D."/>
            <person name="Nancucheo I."/>
            <person name="Johnson D.B."/>
            <person name="Grail B."/>
            <person name="Bittencourt J."/>
            <person name="Valadares R."/>
        </authorList>
    </citation>
    <scope>NUCLEOTIDE SEQUENCE [LARGE SCALE GENOMIC DNA]</scope>
    <source>
        <strain evidence="7 8">Y002</strain>
    </source>
</reference>
<dbReference type="GO" id="GO:0005737">
    <property type="term" value="C:cytoplasm"/>
    <property type="evidence" value="ECO:0007669"/>
    <property type="project" value="UniProtKB-SubCell"/>
</dbReference>
<dbReference type="GO" id="GO:0006189">
    <property type="term" value="P:'de novo' IMP biosynthetic process"/>
    <property type="evidence" value="ECO:0007669"/>
    <property type="project" value="UniProtKB-UniRule"/>
</dbReference>
<dbReference type="NCBIfam" id="NF004630">
    <property type="entry name" value="PRK05974.1"/>
    <property type="match status" value="1"/>
</dbReference>
<evidence type="ECO:0000256" key="1">
    <source>
        <dbReference type="ARBA" id="ARBA00022490"/>
    </source>
</evidence>
<evidence type="ECO:0000256" key="3">
    <source>
        <dbReference type="ARBA" id="ARBA00022741"/>
    </source>
</evidence>
<keyword evidence="5 6" id="KW-0067">ATP-binding</keyword>
<evidence type="ECO:0000313" key="7">
    <source>
        <dbReference type="EMBL" id="PWI57683.1"/>
    </source>
</evidence>
<comment type="function">
    <text evidence="6">Part of the phosphoribosylformylglycinamidine synthase complex involved in the purines biosynthetic pathway. Catalyzes the ATP-dependent conversion of formylglycinamide ribonucleotide (FGAR) and glutamine to yield formylglycinamidine ribonucleotide (FGAM) and glutamate. The FGAM synthase complex is composed of three subunits. PurQ produces an ammonia molecule by converting glutamine to glutamate. PurL transfers the ammonia molecule to FGAR to form FGAM in an ATP-dependent manner. PurS interacts with PurQ and PurL and is thought to assist in the transfer of the ammonia molecule from PurQ to PurL.</text>
</comment>
<dbReference type="GO" id="GO:0005524">
    <property type="term" value="F:ATP binding"/>
    <property type="evidence" value="ECO:0007669"/>
    <property type="project" value="UniProtKB-UniRule"/>
</dbReference>
<name>A0A2U3D8S9_SULT2</name>
<dbReference type="PANTHER" id="PTHR34696:SF1">
    <property type="entry name" value="PHOSPHORIBOSYLFORMYLGLYCINAMIDINE SYNTHASE SUBUNIT PURS"/>
    <property type="match status" value="1"/>
</dbReference>
<comment type="catalytic activity">
    <reaction evidence="6">
        <text>N(2)-formyl-N(1)-(5-phospho-beta-D-ribosyl)glycinamide + L-glutamine + ATP + H2O = 2-formamido-N(1)-(5-O-phospho-beta-D-ribosyl)acetamidine + L-glutamate + ADP + phosphate + H(+)</text>
        <dbReference type="Rhea" id="RHEA:17129"/>
        <dbReference type="ChEBI" id="CHEBI:15377"/>
        <dbReference type="ChEBI" id="CHEBI:15378"/>
        <dbReference type="ChEBI" id="CHEBI:29985"/>
        <dbReference type="ChEBI" id="CHEBI:30616"/>
        <dbReference type="ChEBI" id="CHEBI:43474"/>
        <dbReference type="ChEBI" id="CHEBI:58359"/>
        <dbReference type="ChEBI" id="CHEBI:147286"/>
        <dbReference type="ChEBI" id="CHEBI:147287"/>
        <dbReference type="ChEBI" id="CHEBI:456216"/>
        <dbReference type="EC" id="6.3.5.3"/>
    </reaction>
</comment>
<dbReference type="HAMAP" id="MF_01926">
    <property type="entry name" value="PurS"/>
    <property type="match status" value="1"/>
</dbReference>
<dbReference type="PANTHER" id="PTHR34696">
    <property type="entry name" value="PHOSPHORIBOSYLFORMYLGLYCINAMIDINE SYNTHASE SUBUNIT PURS"/>
    <property type="match status" value="1"/>
</dbReference>
<dbReference type="AlphaFoldDB" id="A0A2U3D8S9"/>
<gene>
    <name evidence="6" type="primary">purS</name>
    <name evidence="7" type="ORF">BM613_07665</name>
</gene>
<evidence type="ECO:0000256" key="5">
    <source>
        <dbReference type="ARBA" id="ARBA00022840"/>
    </source>
</evidence>
<dbReference type="InterPro" id="IPR003850">
    <property type="entry name" value="PurS"/>
</dbReference>
<keyword evidence="8" id="KW-1185">Reference proteome</keyword>
<dbReference type="SUPFAM" id="SSF82697">
    <property type="entry name" value="PurS-like"/>
    <property type="match status" value="1"/>
</dbReference>
<keyword evidence="3 6" id="KW-0547">Nucleotide-binding</keyword>
<dbReference type="InterPro" id="IPR036604">
    <property type="entry name" value="PurS-like_sf"/>
</dbReference>
<comment type="subcellular location">
    <subcellularLocation>
        <location evidence="6">Cytoplasm</location>
    </subcellularLocation>
</comment>
<dbReference type="Gene3D" id="3.30.1280.10">
    <property type="entry name" value="Phosphoribosylformylglycinamidine synthase subunit PurS"/>
    <property type="match status" value="1"/>
</dbReference>
<dbReference type="GO" id="GO:0004642">
    <property type="term" value="F:phosphoribosylformylglycinamidine synthase activity"/>
    <property type="evidence" value="ECO:0007669"/>
    <property type="project" value="UniProtKB-UniRule"/>
</dbReference>
<keyword evidence="1 6" id="KW-0963">Cytoplasm</keyword>
<sequence length="88" mass="9736">MEGNLVDVLAKIYVTLKESVLDPQGAAVSHALHALRYDTVSDVRIGKYMEVTLSAGSEQEAHQLVRGMCDQLLTNPVIEKYTYELVEA</sequence>
<comment type="caution">
    <text evidence="7">The sequence shown here is derived from an EMBL/GenBank/DDBJ whole genome shotgun (WGS) entry which is preliminary data.</text>
</comment>
<evidence type="ECO:0000256" key="2">
    <source>
        <dbReference type="ARBA" id="ARBA00022598"/>
    </source>
</evidence>
<dbReference type="UniPathway" id="UPA00074">
    <property type="reaction ID" value="UER00128"/>
</dbReference>
<keyword evidence="2 6" id="KW-0436">Ligase</keyword>
<evidence type="ECO:0000313" key="8">
    <source>
        <dbReference type="Proteomes" id="UP000245380"/>
    </source>
</evidence>
<evidence type="ECO:0000256" key="6">
    <source>
        <dbReference type="HAMAP-Rule" id="MF_01926"/>
    </source>
</evidence>
<protein>
    <recommendedName>
        <fullName evidence="6">Phosphoribosylformylglycinamidine synthase subunit PurS</fullName>
        <shortName evidence="6">FGAM synthase</shortName>
        <ecNumber evidence="6">6.3.5.3</ecNumber>
    </recommendedName>
    <alternativeName>
        <fullName evidence="6">Formylglycinamide ribonucleotide amidotransferase subunit III</fullName>
        <shortName evidence="6">FGAR amidotransferase III</shortName>
        <shortName evidence="6">FGAR-AT III</shortName>
    </alternativeName>
    <alternativeName>
        <fullName evidence="6">Phosphoribosylformylglycinamidine synthase subunit III</fullName>
    </alternativeName>
</protein>
<dbReference type="NCBIfam" id="TIGR00302">
    <property type="entry name" value="phosphoribosylformylglycinamidine synthase subunit PurS"/>
    <property type="match status" value="1"/>
</dbReference>
<dbReference type="OrthoDB" id="9799101at2"/>
<dbReference type="Pfam" id="PF02700">
    <property type="entry name" value="PurS"/>
    <property type="match status" value="1"/>
</dbReference>
<proteinExistence type="inferred from homology"/>
<evidence type="ECO:0000256" key="4">
    <source>
        <dbReference type="ARBA" id="ARBA00022755"/>
    </source>
</evidence>
<dbReference type="Proteomes" id="UP000245380">
    <property type="component" value="Unassembled WGS sequence"/>
</dbReference>
<comment type="subunit">
    <text evidence="6">Part of the FGAM synthase complex composed of 1 PurL, 1 PurQ and 2 PurS subunits.</text>
</comment>
<comment type="pathway">
    <text evidence="6">Purine metabolism; IMP biosynthesis via de novo pathway; 5-amino-1-(5-phospho-D-ribosyl)imidazole from N(2)-formyl-N(1)-(5-phospho-D-ribosyl)glycinamide: step 1/2.</text>
</comment>
<dbReference type="EMBL" id="MPDK01000010">
    <property type="protein sequence ID" value="PWI57683.1"/>
    <property type="molecule type" value="Genomic_DNA"/>
</dbReference>
<comment type="similarity">
    <text evidence="6">Belongs to the PurS family.</text>
</comment>
<keyword evidence="4 6" id="KW-0658">Purine biosynthesis</keyword>
<organism evidence="7 8">
    <name type="scientific">Sulfoacidibacillus thermotolerans</name>
    <name type="common">Acidibacillus sulfuroxidans</name>
    <dbReference type="NCBI Taxonomy" id="1765684"/>
    <lineage>
        <taxon>Bacteria</taxon>
        <taxon>Bacillati</taxon>
        <taxon>Bacillota</taxon>
        <taxon>Bacilli</taxon>
        <taxon>Bacillales</taxon>
        <taxon>Alicyclobacillaceae</taxon>
        <taxon>Sulfoacidibacillus</taxon>
    </lineage>
</organism>
<accession>A0A2U3D8S9</accession>
<dbReference type="EC" id="6.3.5.3" evidence="6"/>